<dbReference type="OrthoDB" id="1927044at2759"/>
<evidence type="ECO:0000256" key="6">
    <source>
        <dbReference type="ARBA" id="ARBA00009541"/>
    </source>
</evidence>
<comment type="cofactor">
    <cofactor evidence="3">
        <name>Co(2+)</name>
        <dbReference type="ChEBI" id="CHEBI:48828"/>
    </cofactor>
</comment>
<dbReference type="Proteomes" id="UP000515908">
    <property type="component" value="Chromosome 16"/>
</dbReference>
<dbReference type="EC" id="5.1.3.1" evidence="7"/>
<evidence type="ECO:0000256" key="8">
    <source>
        <dbReference type="ARBA" id="ARBA00022723"/>
    </source>
</evidence>
<keyword evidence="12" id="KW-1185">Reference proteome</keyword>
<dbReference type="SUPFAM" id="SSF51366">
    <property type="entry name" value="Ribulose-phoshate binding barrel"/>
    <property type="match status" value="1"/>
</dbReference>
<comment type="cofactor">
    <cofactor evidence="5">
        <name>Fe(2+)</name>
        <dbReference type="ChEBI" id="CHEBI:29033"/>
    </cofactor>
</comment>
<dbReference type="PANTHER" id="PTHR11749">
    <property type="entry name" value="RIBULOSE-5-PHOSPHATE-3-EPIMERASE"/>
    <property type="match status" value="1"/>
</dbReference>
<dbReference type="GO" id="GO:0005975">
    <property type="term" value="P:carbohydrate metabolic process"/>
    <property type="evidence" value="ECO:0007669"/>
    <property type="project" value="InterPro"/>
</dbReference>
<dbReference type="VEuPathDB" id="TriTrypDB:ADEAN_000776300"/>
<dbReference type="InterPro" id="IPR013785">
    <property type="entry name" value="Aldolase_TIM"/>
</dbReference>
<dbReference type="PROSITE" id="PS01086">
    <property type="entry name" value="RIBUL_P_3_EPIMER_2"/>
    <property type="match status" value="1"/>
</dbReference>
<proteinExistence type="inferred from homology"/>
<dbReference type="InterPro" id="IPR011060">
    <property type="entry name" value="RibuloseP-bd_barrel"/>
</dbReference>
<dbReference type="EMBL" id="LR877160">
    <property type="protein sequence ID" value="CAD2220248.1"/>
    <property type="molecule type" value="Genomic_DNA"/>
</dbReference>
<dbReference type="GO" id="GO:0005737">
    <property type="term" value="C:cytoplasm"/>
    <property type="evidence" value="ECO:0007669"/>
    <property type="project" value="UniProtKB-ARBA"/>
</dbReference>
<reference evidence="11 12" key="1">
    <citation type="submission" date="2020-08" db="EMBL/GenBank/DDBJ databases">
        <authorList>
            <person name="Newling K."/>
            <person name="Davey J."/>
            <person name="Forrester S."/>
        </authorList>
    </citation>
    <scope>NUCLEOTIDE SEQUENCE [LARGE SCALE GENOMIC DNA]</scope>
    <source>
        <strain evidence="12">Crithidia deanei Carvalho (ATCC PRA-265)</strain>
    </source>
</reference>
<evidence type="ECO:0000256" key="5">
    <source>
        <dbReference type="ARBA" id="ARBA00001954"/>
    </source>
</evidence>
<protein>
    <recommendedName>
        <fullName evidence="7">ribulose-phosphate 3-epimerase</fullName>
        <ecNumber evidence="7">5.1.3.1</ecNumber>
    </recommendedName>
    <alternativeName>
        <fullName evidence="10">Pentose-5-phosphate 3-epimerase</fullName>
    </alternativeName>
</protein>
<evidence type="ECO:0000256" key="9">
    <source>
        <dbReference type="ARBA" id="ARBA00023235"/>
    </source>
</evidence>
<gene>
    <name evidence="11" type="ORF">ADEAN_000776300</name>
</gene>
<dbReference type="CDD" id="cd00429">
    <property type="entry name" value="RPE"/>
    <property type="match status" value="1"/>
</dbReference>
<comment type="similarity">
    <text evidence="6">Belongs to the ribulose-phosphate 3-epimerase family.</text>
</comment>
<evidence type="ECO:0000256" key="3">
    <source>
        <dbReference type="ARBA" id="ARBA00001941"/>
    </source>
</evidence>
<comment type="cofactor">
    <cofactor evidence="4">
        <name>Zn(2+)</name>
        <dbReference type="ChEBI" id="CHEBI:29105"/>
    </cofactor>
</comment>
<comment type="catalytic activity">
    <reaction evidence="1">
        <text>D-ribulose 5-phosphate = D-xylulose 5-phosphate</text>
        <dbReference type="Rhea" id="RHEA:13677"/>
        <dbReference type="ChEBI" id="CHEBI:57737"/>
        <dbReference type="ChEBI" id="CHEBI:58121"/>
        <dbReference type="EC" id="5.1.3.1"/>
    </reaction>
</comment>
<evidence type="ECO:0000256" key="1">
    <source>
        <dbReference type="ARBA" id="ARBA00001782"/>
    </source>
</evidence>
<evidence type="ECO:0000256" key="10">
    <source>
        <dbReference type="ARBA" id="ARBA00030599"/>
    </source>
</evidence>
<evidence type="ECO:0000256" key="4">
    <source>
        <dbReference type="ARBA" id="ARBA00001947"/>
    </source>
</evidence>
<name>S9VJ70_9TRYP</name>
<keyword evidence="9" id="KW-0413">Isomerase</keyword>
<keyword evidence="8" id="KW-0479">Metal-binding</keyword>
<dbReference type="NCBIfam" id="NF004076">
    <property type="entry name" value="PRK05581.1-4"/>
    <property type="match status" value="1"/>
</dbReference>
<dbReference type="GO" id="GO:0046872">
    <property type="term" value="F:metal ion binding"/>
    <property type="evidence" value="ECO:0007669"/>
    <property type="project" value="UniProtKB-KW"/>
</dbReference>
<accession>S9VJ70</accession>
<dbReference type="Pfam" id="PF00834">
    <property type="entry name" value="Ribul_P_3_epim"/>
    <property type="match status" value="1"/>
</dbReference>
<dbReference type="FunFam" id="3.20.20.70:FF:000004">
    <property type="entry name" value="Ribulose-phosphate 3-epimerase"/>
    <property type="match status" value="1"/>
</dbReference>
<evidence type="ECO:0000256" key="2">
    <source>
        <dbReference type="ARBA" id="ARBA00001936"/>
    </source>
</evidence>
<organism evidence="11 12">
    <name type="scientific">Angomonas deanei</name>
    <dbReference type="NCBI Taxonomy" id="59799"/>
    <lineage>
        <taxon>Eukaryota</taxon>
        <taxon>Discoba</taxon>
        <taxon>Euglenozoa</taxon>
        <taxon>Kinetoplastea</taxon>
        <taxon>Metakinetoplastina</taxon>
        <taxon>Trypanosomatida</taxon>
        <taxon>Trypanosomatidae</taxon>
        <taxon>Strigomonadinae</taxon>
        <taxon>Angomonas</taxon>
    </lineage>
</organism>
<sequence>MLFDHQKKSTFLNGKDHHRPLLPIVSPSLMVADQTQLLKDSLHVLSAHGGACEWLHVDVIDGHFAPNMSFCPDTVRALRQHLPHAFLDCHLMVTDPEKWIEPFAKAGASNFVFHYEITKDRTEEVCNKVRAAGMQVGVALKPDTPADVLFPLLERGVFDMVLIMTVVPGFAGQKFMPGPLAKVAQLRRRFPWVNIQVDGAINLGTVEQAAKAGANILVPGQAVFKAKDRKKAAETLRETVRSHLGKTPSKL</sequence>
<evidence type="ECO:0000256" key="7">
    <source>
        <dbReference type="ARBA" id="ARBA00013188"/>
    </source>
</evidence>
<evidence type="ECO:0000313" key="11">
    <source>
        <dbReference type="EMBL" id="CAD2220248.1"/>
    </source>
</evidence>
<evidence type="ECO:0000313" key="12">
    <source>
        <dbReference type="Proteomes" id="UP000515908"/>
    </source>
</evidence>
<comment type="cofactor">
    <cofactor evidence="2">
        <name>Mn(2+)</name>
        <dbReference type="ChEBI" id="CHEBI:29035"/>
    </cofactor>
</comment>
<dbReference type="Gene3D" id="3.20.20.70">
    <property type="entry name" value="Aldolase class I"/>
    <property type="match status" value="1"/>
</dbReference>
<dbReference type="InterPro" id="IPR000056">
    <property type="entry name" value="Ribul_P_3_epim-like"/>
</dbReference>
<dbReference type="AlphaFoldDB" id="S9VJ70"/>
<dbReference type="GO" id="GO:0004750">
    <property type="term" value="F:D-ribulose-phosphate 3-epimerase activity"/>
    <property type="evidence" value="ECO:0007669"/>
    <property type="project" value="UniProtKB-EC"/>
</dbReference>